<evidence type="ECO:0000256" key="4">
    <source>
        <dbReference type="ARBA" id="ARBA00022933"/>
    </source>
</evidence>
<feature type="signal peptide" evidence="6">
    <location>
        <begin position="1"/>
        <end position="48"/>
    </location>
</feature>
<evidence type="ECO:0000313" key="8">
    <source>
        <dbReference type="EMBL" id="GFQ95091.1"/>
    </source>
</evidence>
<keyword evidence="3 6" id="KW-0732">Signal</keyword>
<feature type="domain" description="Selenoprotein P N-terminal" evidence="7">
    <location>
        <begin position="67"/>
        <end position="195"/>
    </location>
</feature>
<evidence type="ECO:0000313" key="9">
    <source>
        <dbReference type="Proteomes" id="UP000887116"/>
    </source>
</evidence>
<proteinExistence type="predicted"/>
<dbReference type="PANTHER" id="PTHR10105">
    <property type="entry name" value="SELENOPROTEIN P"/>
    <property type="match status" value="1"/>
</dbReference>
<reference evidence="8" key="1">
    <citation type="submission" date="2020-07" db="EMBL/GenBank/DDBJ databases">
        <title>Multicomponent nature underlies the extraordinary mechanical properties of spider dragline silk.</title>
        <authorList>
            <person name="Kono N."/>
            <person name="Nakamura H."/>
            <person name="Mori M."/>
            <person name="Yoshida Y."/>
            <person name="Ohtoshi R."/>
            <person name="Malay A.D."/>
            <person name="Moran D.A.P."/>
            <person name="Tomita M."/>
            <person name="Numata K."/>
            <person name="Arakawa K."/>
        </authorList>
    </citation>
    <scope>NUCLEOTIDE SEQUENCE</scope>
</reference>
<gene>
    <name evidence="8" type="ORF">TNCT_178091</name>
</gene>
<dbReference type="Proteomes" id="UP000887116">
    <property type="component" value="Unassembled WGS sequence"/>
</dbReference>
<dbReference type="GO" id="GO:0008430">
    <property type="term" value="F:selenium binding"/>
    <property type="evidence" value="ECO:0007669"/>
    <property type="project" value="InterPro"/>
</dbReference>
<comment type="caution">
    <text evidence="8">The sequence shown here is derived from an EMBL/GenBank/DDBJ whole genome shotgun (WGS) entry which is preliminary data.</text>
</comment>
<dbReference type="Pfam" id="PF04592">
    <property type="entry name" value="SelP_N"/>
    <property type="match status" value="1"/>
</dbReference>
<comment type="subcellular location">
    <subcellularLocation>
        <location evidence="1">Secreted</location>
    </subcellularLocation>
</comment>
<evidence type="ECO:0000259" key="7">
    <source>
        <dbReference type="Pfam" id="PF04592"/>
    </source>
</evidence>
<dbReference type="GO" id="GO:0001887">
    <property type="term" value="P:selenium compound metabolic process"/>
    <property type="evidence" value="ECO:0007669"/>
    <property type="project" value="TreeGrafter"/>
</dbReference>
<evidence type="ECO:0000256" key="3">
    <source>
        <dbReference type="ARBA" id="ARBA00022729"/>
    </source>
</evidence>
<dbReference type="PANTHER" id="PTHR10105:SF2">
    <property type="entry name" value="AGAP003297-PA"/>
    <property type="match status" value="1"/>
</dbReference>
<feature type="chain" id="PRO_5036486676" description="Selenoprotein P N-terminal domain-containing protein" evidence="6">
    <location>
        <begin position="49"/>
        <end position="541"/>
    </location>
</feature>
<keyword evidence="4" id="KW-0712">Selenocysteine</keyword>
<keyword evidence="9" id="KW-1185">Reference proteome</keyword>
<sequence length="541" mass="61419">TSAFLYKRLAGSYPAINALQIKTYSKEMGVHRWLLGPVICLILAVASARPPECEEPPRWSMGRRQPLQASSLESLQKHFRTYGMNDLEFIIVNSNLPHAQMVLHELTSRVTFDVYQDTIEKNIWGLMEGGKDDIYVYDRCGRLAYYIPYPLSIMNSEETLVVSAILATYYRSPCGTTCNQNNNSSLEAILNAKETTDEGLIATTESYSDRSNFGNELPSVSSQPQDMDTVNVYETTTQPEKKKSLSIKNDLLQIEDFDYLFFNDTNLDYDSNDTDIVLTNELYNSLFGLFFQNETLNNTTEDLNIALNTTDPSVGELSNYSSNDVITIINSYQHRELNRTDITSQRRNELNHAVTESQQNRELNHSVVDSHQTEVLNHTEISTELKITTRSPKRKSDRCIEADISVCKNWSKKKLIRAHSCCSSLDPKDVRQQSQSCRNFGKKRCKKLKTILKCCIKTAFLETTLIEESEEFLNTEKAIVSDHFEVSTVPTNPTAEVSYDVICCKNQETGRLCRVIQTPICDVGEYIAENVDPSEVTNSEM</sequence>
<protein>
    <recommendedName>
        <fullName evidence="7">Selenoprotein P N-terminal domain-containing protein</fullName>
    </recommendedName>
</protein>
<name>A0A8X6L4E3_TRICU</name>
<keyword evidence="2" id="KW-0964">Secreted</keyword>
<keyword evidence="5" id="KW-0325">Glycoprotein</keyword>
<dbReference type="AlphaFoldDB" id="A0A8X6L4E3"/>
<organism evidence="8 9">
    <name type="scientific">Trichonephila clavata</name>
    <name type="common">Joro spider</name>
    <name type="synonym">Nephila clavata</name>
    <dbReference type="NCBI Taxonomy" id="2740835"/>
    <lineage>
        <taxon>Eukaryota</taxon>
        <taxon>Metazoa</taxon>
        <taxon>Ecdysozoa</taxon>
        <taxon>Arthropoda</taxon>
        <taxon>Chelicerata</taxon>
        <taxon>Arachnida</taxon>
        <taxon>Araneae</taxon>
        <taxon>Araneomorphae</taxon>
        <taxon>Entelegynae</taxon>
        <taxon>Araneoidea</taxon>
        <taxon>Nephilidae</taxon>
        <taxon>Trichonephila</taxon>
    </lineage>
</organism>
<dbReference type="InterPro" id="IPR037941">
    <property type="entry name" value="SeP"/>
</dbReference>
<evidence type="ECO:0000256" key="6">
    <source>
        <dbReference type="SAM" id="SignalP"/>
    </source>
</evidence>
<dbReference type="EMBL" id="BMAO01034246">
    <property type="protein sequence ID" value="GFQ95091.1"/>
    <property type="molecule type" value="Genomic_DNA"/>
</dbReference>
<dbReference type="InterPro" id="IPR007671">
    <property type="entry name" value="Selenoprotein-P_N"/>
</dbReference>
<accession>A0A8X6L4E3</accession>
<feature type="non-terminal residue" evidence="8">
    <location>
        <position position="1"/>
    </location>
</feature>
<dbReference type="GO" id="GO:0005576">
    <property type="term" value="C:extracellular region"/>
    <property type="evidence" value="ECO:0007669"/>
    <property type="project" value="UniProtKB-SubCell"/>
</dbReference>
<evidence type="ECO:0000256" key="5">
    <source>
        <dbReference type="ARBA" id="ARBA00023180"/>
    </source>
</evidence>
<evidence type="ECO:0000256" key="1">
    <source>
        <dbReference type="ARBA" id="ARBA00004613"/>
    </source>
</evidence>
<evidence type="ECO:0000256" key="2">
    <source>
        <dbReference type="ARBA" id="ARBA00022525"/>
    </source>
</evidence>
<dbReference type="OrthoDB" id="6134775at2759"/>